<evidence type="ECO:0000256" key="10">
    <source>
        <dbReference type="SAM" id="Phobius"/>
    </source>
</evidence>
<keyword evidence="5 10" id="KW-0812">Transmembrane</keyword>
<evidence type="ECO:0000256" key="1">
    <source>
        <dbReference type="ARBA" id="ARBA00004162"/>
    </source>
</evidence>
<dbReference type="RefSeq" id="WP_056949057.1">
    <property type="nucleotide sequence ID" value="NZ_AZEE01000030.1"/>
</dbReference>
<dbReference type="OrthoDB" id="2248894at2"/>
<keyword evidence="3" id="KW-1003">Cell membrane</keyword>
<organism evidence="11 12">
    <name type="scientific">Secundilactobacillus odoratitofui DSM 19909 = JCM 15043</name>
    <dbReference type="NCBI Taxonomy" id="1423776"/>
    <lineage>
        <taxon>Bacteria</taxon>
        <taxon>Bacillati</taxon>
        <taxon>Bacillota</taxon>
        <taxon>Bacilli</taxon>
        <taxon>Lactobacillales</taxon>
        <taxon>Lactobacillaceae</taxon>
        <taxon>Secundilactobacillus</taxon>
    </lineage>
</organism>
<evidence type="ECO:0000256" key="4">
    <source>
        <dbReference type="ARBA" id="ARBA00022481"/>
    </source>
</evidence>
<evidence type="ECO:0000256" key="7">
    <source>
        <dbReference type="ARBA" id="ARBA00023136"/>
    </source>
</evidence>
<keyword evidence="7 10" id="KW-0472">Membrane</keyword>
<keyword evidence="4" id="KW-0488">Methylation</keyword>
<dbReference type="InterPro" id="IPR045584">
    <property type="entry name" value="Pilin-like"/>
</dbReference>
<dbReference type="Gene3D" id="3.30.700.10">
    <property type="entry name" value="Glycoprotein, Type 4 Pilin"/>
    <property type="match status" value="1"/>
</dbReference>
<reference evidence="11 12" key="1">
    <citation type="journal article" date="2015" name="Genome Announc.">
        <title>Expanding the biotechnology potential of lactobacilli through comparative genomics of 213 strains and associated genera.</title>
        <authorList>
            <person name="Sun Z."/>
            <person name="Harris H.M."/>
            <person name="McCann A."/>
            <person name="Guo C."/>
            <person name="Argimon S."/>
            <person name="Zhang W."/>
            <person name="Yang X."/>
            <person name="Jeffery I.B."/>
            <person name="Cooney J.C."/>
            <person name="Kagawa T.F."/>
            <person name="Liu W."/>
            <person name="Song Y."/>
            <person name="Salvetti E."/>
            <person name="Wrobel A."/>
            <person name="Rasinkangas P."/>
            <person name="Parkhill J."/>
            <person name="Rea M.C."/>
            <person name="O'Sullivan O."/>
            <person name="Ritari J."/>
            <person name="Douillard F.P."/>
            <person name="Paul Ross R."/>
            <person name="Yang R."/>
            <person name="Briner A.E."/>
            <person name="Felis G.E."/>
            <person name="de Vos W.M."/>
            <person name="Barrangou R."/>
            <person name="Klaenhammer T.R."/>
            <person name="Caufield P.W."/>
            <person name="Cui Y."/>
            <person name="Zhang H."/>
            <person name="O'Toole P.W."/>
        </authorList>
    </citation>
    <scope>NUCLEOTIDE SEQUENCE [LARGE SCALE GENOMIC DNA]</scope>
    <source>
        <strain evidence="11 12">DSM 19909</strain>
    </source>
</reference>
<dbReference type="STRING" id="1423776.FD04_GL002121"/>
<gene>
    <name evidence="11" type="ORF">FD04_GL002121</name>
</gene>
<dbReference type="GO" id="GO:0030420">
    <property type="term" value="P:establishment of competence for transformation"/>
    <property type="evidence" value="ECO:0007669"/>
    <property type="project" value="UniProtKB-KW"/>
</dbReference>
<evidence type="ECO:0000256" key="3">
    <source>
        <dbReference type="ARBA" id="ARBA00022475"/>
    </source>
</evidence>
<dbReference type="Pfam" id="PF07963">
    <property type="entry name" value="N_methyl"/>
    <property type="match status" value="1"/>
</dbReference>
<dbReference type="SUPFAM" id="SSF54523">
    <property type="entry name" value="Pili subunits"/>
    <property type="match status" value="1"/>
</dbReference>
<dbReference type="Proteomes" id="UP000051160">
    <property type="component" value="Unassembled WGS sequence"/>
</dbReference>
<evidence type="ECO:0000313" key="11">
    <source>
        <dbReference type="EMBL" id="KRK97259.1"/>
    </source>
</evidence>
<keyword evidence="6 10" id="KW-1133">Transmembrane helix</keyword>
<evidence type="ECO:0000256" key="9">
    <source>
        <dbReference type="ARBA" id="ARBA00043982"/>
    </source>
</evidence>
<dbReference type="GO" id="GO:0009986">
    <property type="term" value="C:cell surface"/>
    <property type="evidence" value="ECO:0007669"/>
    <property type="project" value="UniProtKB-SubCell"/>
</dbReference>
<dbReference type="GO" id="GO:0005886">
    <property type="term" value="C:plasma membrane"/>
    <property type="evidence" value="ECO:0007669"/>
    <property type="project" value="UniProtKB-SubCell"/>
</dbReference>
<dbReference type="EMBL" id="AZEE01000030">
    <property type="protein sequence ID" value="KRK97259.1"/>
    <property type="molecule type" value="Genomic_DNA"/>
</dbReference>
<name>A0A0R1LMX8_9LACO</name>
<proteinExistence type="inferred from homology"/>
<sequence>MTKFKKAFTLLEMTIVLFIIGLLILIIAPNISSQKKHANGVHTGAMTTVIQTQLDTYLETTHHKTASLSELQQAGYLTSRQVKIAQQEGISIDGQQVKQTP</sequence>
<evidence type="ECO:0000256" key="2">
    <source>
        <dbReference type="ARBA" id="ARBA00004241"/>
    </source>
</evidence>
<dbReference type="InterPro" id="IPR016940">
    <property type="entry name" value="ComGC"/>
</dbReference>
<dbReference type="InterPro" id="IPR012902">
    <property type="entry name" value="N_methyl_site"/>
</dbReference>
<dbReference type="PATRIC" id="fig|1423776.4.peg.2148"/>
<dbReference type="NCBIfam" id="TIGR02532">
    <property type="entry name" value="IV_pilin_GFxxxE"/>
    <property type="match status" value="1"/>
</dbReference>
<accession>A0A0R1LMX8</accession>
<dbReference type="PIRSF" id="PIRSF029928">
    <property type="entry name" value="Late_competence_ComGC"/>
    <property type="match status" value="1"/>
</dbReference>
<keyword evidence="12" id="KW-1185">Reference proteome</keyword>
<evidence type="ECO:0000256" key="6">
    <source>
        <dbReference type="ARBA" id="ARBA00022989"/>
    </source>
</evidence>
<dbReference type="AlphaFoldDB" id="A0A0R1LMX8"/>
<evidence type="ECO:0000256" key="5">
    <source>
        <dbReference type="ARBA" id="ARBA00022692"/>
    </source>
</evidence>
<comment type="similarity">
    <text evidence="9">Belongs to the ComGC family.</text>
</comment>
<comment type="caution">
    <text evidence="11">The sequence shown here is derived from an EMBL/GenBank/DDBJ whole genome shotgun (WGS) entry which is preliminary data.</text>
</comment>
<evidence type="ECO:0000256" key="8">
    <source>
        <dbReference type="ARBA" id="ARBA00023287"/>
    </source>
</evidence>
<protein>
    <recommendedName>
        <fullName evidence="13">Competence protein ComGC</fullName>
    </recommendedName>
</protein>
<feature type="transmembrane region" description="Helical" evidence="10">
    <location>
        <begin position="7"/>
        <end position="28"/>
    </location>
</feature>
<keyword evidence="8" id="KW-0178">Competence</keyword>
<evidence type="ECO:0008006" key="13">
    <source>
        <dbReference type="Google" id="ProtNLM"/>
    </source>
</evidence>
<comment type="subcellular location">
    <subcellularLocation>
        <location evidence="1">Cell membrane</location>
        <topology evidence="1">Single-pass membrane protein</topology>
    </subcellularLocation>
    <subcellularLocation>
        <location evidence="2">Cell surface</location>
    </subcellularLocation>
</comment>
<evidence type="ECO:0000313" key="12">
    <source>
        <dbReference type="Proteomes" id="UP000051160"/>
    </source>
</evidence>